<evidence type="ECO:0000256" key="2">
    <source>
        <dbReference type="ARBA" id="ARBA00022448"/>
    </source>
</evidence>
<dbReference type="GO" id="GO:0015086">
    <property type="term" value="F:cadmium ion transmembrane transporter activity"/>
    <property type="evidence" value="ECO:0007669"/>
    <property type="project" value="TreeGrafter"/>
</dbReference>
<sequence length="411" mass="44190">MGIKKRFKTILAFLGPGFLVTVGFIDPGNWATNIEGGSRFGYSLLWVISLSTLMLIVVQNMAAKLGIATGKSLAVNIRDGFPRPVSFFLGISIVAACVATDVAELLGGAIGFNLLLGLPLWLGALVTVFLEVFLIVGQRYHQLEKIIVAFLGIIALCYVAELAIVKPVWHEVFPALVIPRLDSSSIYIAMAMLGAVVMPHNIFLHSNVIHSREWGINDEKKLSLLKYEHIDTLSALLLGLVVNAAMIIVAARVFHGNGVVVTSIEDASKTLVPLAGSFAAFLFAVALVFSGVGSSVTSSMAEVNVITGFLGKPEDPKTLLYRISTFITAIPSFVIIVAAIDTYKILIFSQVILSIQLPFTLVPLLLLCRKKSLMGVFRTKLPEFLLASAISLLVIGLNIYLLYSTLTGGAA</sequence>
<keyword evidence="3 7" id="KW-0812">Transmembrane</keyword>
<proteinExistence type="predicted"/>
<feature type="transmembrane region" description="Helical" evidence="7">
    <location>
        <begin position="84"/>
        <end position="103"/>
    </location>
</feature>
<dbReference type="EMBL" id="CP002116">
    <property type="protein sequence ID" value="ADK82524.1"/>
    <property type="molecule type" value="Genomic_DNA"/>
</dbReference>
<dbReference type="InterPro" id="IPR001046">
    <property type="entry name" value="NRAMP_fam"/>
</dbReference>
<name>E1R2G4_SEDSS</name>
<reference evidence="8 9" key="1">
    <citation type="journal article" date="2010" name="Stand. Genomic Sci.">
        <title>Complete genome sequence of Spirochaeta smaragdinae type strain (SEBR 4228).</title>
        <authorList>
            <person name="Mavromatis K."/>
            <person name="Yasawong M."/>
            <person name="Chertkov O."/>
            <person name="Lapidus A."/>
            <person name="Lucas S."/>
            <person name="Nolan M."/>
            <person name="Del Rio T.G."/>
            <person name="Tice H."/>
            <person name="Cheng J.F."/>
            <person name="Pitluck S."/>
            <person name="Liolios K."/>
            <person name="Ivanova N."/>
            <person name="Tapia R."/>
            <person name="Han C."/>
            <person name="Bruce D."/>
            <person name="Goodwin L."/>
            <person name="Pati A."/>
            <person name="Chen A."/>
            <person name="Palaniappan K."/>
            <person name="Land M."/>
            <person name="Hauser L."/>
            <person name="Chang Y.J."/>
            <person name="Jeffries C.D."/>
            <person name="Detter J.C."/>
            <person name="Rohde M."/>
            <person name="Brambilla E."/>
            <person name="Spring S."/>
            <person name="Goker M."/>
            <person name="Sikorski J."/>
            <person name="Woyke T."/>
            <person name="Bristow J."/>
            <person name="Eisen J.A."/>
            <person name="Markowitz V."/>
            <person name="Hugenholtz P."/>
            <person name="Klenk H.P."/>
            <person name="Kyrpides N.C."/>
        </authorList>
    </citation>
    <scope>NUCLEOTIDE SEQUENCE [LARGE SCALE GENOMIC DNA]</scope>
    <source>
        <strain evidence="9">DSM 11293 / JCM 15392 / SEBR 4228</strain>
    </source>
</reference>
<feature type="transmembrane region" description="Helical" evidence="7">
    <location>
        <begin position="185"/>
        <end position="204"/>
    </location>
</feature>
<accession>E1R2G4</accession>
<dbReference type="STRING" id="573413.Spirs_3435"/>
<evidence type="ECO:0000256" key="3">
    <source>
        <dbReference type="ARBA" id="ARBA00022692"/>
    </source>
</evidence>
<keyword evidence="2" id="KW-0813">Transport</keyword>
<comment type="subcellular location">
    <subcellularLocation>
        <location evidence="1">Membrane</location>
        <topology evidence="1">Multi-pass membrane protein</topology>
    </subcellularLocation>
</comment>
<dbReference type="GO" id="GO:0034755">
    <property type="term" value="P:iron ion transmembrane transport"/>
    <property type="evidence" value="ECO:0007669"/>
    <property type="project" value="TreeGrafter"/>
</dbReference>
<evidence type="ECO:0000256" key="4">
    <source>
        <dbReference type="ARBA" id="ARBA00022847"/>
    </source>
</evidence>
<feature type="transmembrane region" description="Helical" evidence="7">
    <location>
        <begin position="146"/>
        <end position="165"/>
    </location>
</feature>
<dbReference type="OrthoDB" id="9787548at2"/>
<dbReference type="PANTHER" id="PTHR11706:SF33">
    <property type="entry name" value="NATURAL RESISTANCE-ASSOCIATED MACROPHAGE PROTEIN 2"/>
    <property type="match status" value="1"/>
</dbReference>
<dbReference type="PRINTS" id="PR00447">
    <property type="entry name" value="NATRESASSCMP"/>
</dbReference>
<keyword evidence="4" id="KW-0769">Symport</keyword>
<evidence type="ECO:0000256" key="5">
    <source>
        <dbReference type="ARBA" id="ARBA00022989"/>
    </source>
</evidence>
<dbReference type="AlphaFoldDB" id="E1R2G4"/>
<dbReference type="HOGENOM" id="CLU_020088_2_0_12"/>
<dbReference type="eggNOG" id="COG1914">
    <property type="taxonomic scope" value="Bacteria"/>
</dbReference>
<evidence type="ECO:0000256" key="7">
    <source>
        <dbReference type="SAM" id="Phobius"/>
    </source>
</evidence>
<feature type="transmembrane region" description="Helical" evidence="7">
    <location>
        <begin position="45"/>
        <end position="63"/>
    </location>
</feature>
<keyword evidence="5 7" id="KW-1133">Transmembrane helix</keyword>
<feature type="transmembrane region" description="Helical" evidence="7">
    <location>
        <begin position="7"/>
        <end position="25"/>
    </location>
</feature>
<feature type="transmembrane region" description="Helical" evidence="7">
    <location>
        <begin position="230"/>
        <end position="254"/>
    </location>
</feature>
<keyword evidence="9" id="KW-1185">Reference proteome</keyword>
<dbReference type="PANTHER" id="PTHR11706">
    <property type="entry name" value="SOLUTE CARRIER PROTEIN FAMILY 11 MEMBER"/>
    <property type="match status" value="1"/>
</dbReference>
<dbReference type="Proteomes" id="UP000002318">
    <property type="component" value="Chromosome"/>
</dbReference>
<dbReference type="Pfam" id="PF01566">
    <property type="entry name" value="Nramp"/>
    <property type="match status" value="1"/>
</dbReference>
<dbReference type="GO" id="GO:0005384">
    <property type="term" value="F:manganese ion transmembrane transporter activity"/>
    <property type="evidence" value="ECO:0007669"/>
    <property type="project" value="TreeGrafter"/>
</dbReference>
<organism evidence="8 9">
    <name type="scientific">Sediminispirochaeta smaragdinae (strain DSM 11293 / JCM 15392 / SEBR 4228)</name>
    <name type="common">Spirochaeta smaragdinae</name>
    <dbReference type="NCBI Taxonomy" id="573413"/>
    <lineage>
        <taxon>Bacteria</taxon>
        <taxon>Pseudomonadati</taxon>
        <taxon>Spirochaetota</taxon>
        <taxon>Spirochaetia</taxon>
        <taxon>Spirochaetales</taxon>
        <taxon>Spirochaetaceae</taxon>
        <taxon>Sediminispirochaeta</taxon>
    </lineage>
</organism>
<evidence type="ECO:0000256" key="6">
    <source>
        <dbReference type="ARBA" id="ARBA00023136"/>
    </source>
</evidence>
<protein>
    <submittedName>
        <fullName evidence="8">Natural resistance-associated macrophage protein</fullName>
    </submittedName>
</protein>
<dbReference type="GO" id="GO:0005886">
    <property type="term" value="C:plasma membrane"/>
    <property type="evidence" value="ECO:0007669"/>
    <property type="project" value="TreeGrafter"/>
</dbReference>
<evidence type="ECO:0000313" key="9">
    <source>
        <dbReference type="Proteomes" id="UP000002318"/>
    </source>
</evidence>
<evidence type="ECO:0000256" key="1">
    <source>
        <dbReference type="ARBA" id="ARBA00004141"/>
    </source>
</evidence>
<feature type="transmembrane region" description="Helical" evidence="7">
    <location>
        <begin position="274"/>
        <end position="298"/>
    </location>
</feature>
<evidence type="ECO:0000313" key="8">
    <source>
        <dbReference type="EMBL" id="ADK82524.1"/>
    </source>
</evidence>
<gene>
    <name evidence="8" type="ordered locus">Spirs_3435</name>
</gene>
<feature type="transmembrane region" description="Helical" evidence="7">
    <location>
        <begin position="319"/>
        <end position="340"/>
    </location>
</feature>
<dbReference type="NCBIfam" id="NF037982">
    <property type="entry name" value="Nramp_1"/>
    <property type="match status" value="1"/>
</dbReference>
<feature type="transmembrane region" description="Helical" evidence="7">
    <location>
        <begin position="384"/>
        <end position="403"/>
    </location>
</feature>
<dbReference type="RefSeq" id="WP_013255983.1">
    <property type="nucleotide sequence ID" value="NC_014364.1"/>
</dbReference>
<keyword evidence="6 7" id="KW-0472">Membrane</keyword>
<dbReference type="GO" id="GO:0015293">
    <property type="term" value="F:symporter activity"/>
    <property type="evidence" value="ECO:0007669"/>
    <property type="project" value="UniProtKB-KW"/>
</dbReference>
<feature type="transmembrane region" description="Helical" evidence="7">
    <location>
        <begin position="346"/>
        <end position="368"/>
    </location>
</feature>
<feature type="transmembrane region" description="Helical" evidence="7">
    <location>
        <begin position="109"/>
        <end position="134"/>
    </location>
</feature>
<dbReference type="KEGG" id="ssm:Spirs_3435"/>